<evidence type="ECO:0000256" key="1">
    <source>
        <dbReference type="SAM" id="Phobius"/>
    </source>
</evidence>
<feature type="transmembrane region" description="Helical" evidence="1">
    <location>
        <begin position="70"/>
        <end position="95"/>
    </location>
</feature>
<keyword evidence="1" id="KW-0472">Membrane</keyword>
<dbReference type="AlphaFoldDB" id="A0A8J6BU70"/>
<comment type="caution">
    <text evidence="2">The sequence shown here is derived from an EMBL/GenBank/DDBJ whole genome shotgun (WGS) entry which is preliminary data.</text>
</comment>
<feature type="transmembrane region" description="Helical" evidence="1">
    <location>
        <begin position="45"/>
        <end position="64"/>
    </location>
</feature>
<reference evidence="2" key="1">
    <citation type="submission" date="2021-05" db="EMBL/GenBank/DDBJ databases">
        <title>A free-living protist that lacks canonical eukaryotic 1 DNA replication and segregation systems.</title>
        <authorList>
            <person name="Salas-Leiva D.E."/>
            <person name="Tromer E.C."/>
            <person name="Curtis B.A."/>
            <person name="Jerlstrom-Hultqvist J."/>
            <person name="Kolisko M."/>
            <person name="Yi Z."/>
            <person name="Salas-Leiva J.S."/>
            <person name="Gallot-Lavallee L."/>
            <person name="Kops G.J.P.L."/>
            <person name="Archibald J.M."/>
            <person name="Simpson A.G.B."/>
            <person name="Roger A.J."/>
        </authorList>
    </citation>
    <scope>NUCLEOTIDE SEQUENCE</scope>
    <source>
        <strain evidence="2">BICM</strain>
    </source>
</reference>
<name>A0A8J6BU70_9EUKA</name>
<protein>
    <recommendedName>
        <fullName evidence="4">DUF1294 domain-containing protein</fullName>
    </recommendedName>
</protein>
<keyword evidence="1" id="KW-1133">Transmembrane helix</keyword>
<keyword evidence="3" id="KW-1185">Reference proteome</keyword>
<evidence type="ECO:0000313" key="2">
    <source>
        <dbReference type="EMBL" id="KAG9390036.1"/>
    </source>
</evidence>
<dbReference type="Proteomes" id="UP000717585">
    <property type="component" value="Unassembled WGS sequence"/>
</dbReference>
<organism evidence="2 3">
    <name type="scientific">Carpediemonas membranifera</name>
    <dbReference type="NCBI Taxonomy" id="201153"/>
    <lineage>
        <taxon>Eukaryota</taxon>
        <taxon>Metamonada</taxon>
        <taxon>Carpediemonas-like organisms</taxon>
        <taxon>Carpediemonas</taxon>
    </lineage>
</organism>
<dbReference type="EMBL" id="JAHDYR010000066">
    <property type="protein sequence ID" value="KAG9390036.1"/>
    <property type="molecule type" value="Genomic_DNA"/>
</dbReference>
<evidence type="ECO:0008006" key="4">
    <source>
        <dbReference type="Google" id="ProtNLM"/>
    </source>
</evidence>
<gene>
    <name evidence="2" type="ORF">J8273_8073</name>
</gene>
<feature type="transmembrane region" description="Helical" evidence="1">
    <location>
        <begin position="6"/>
        <end position="24"/>
    </location>
</feature>
<accession>A0A8J6BU70</accession>
<sequence length="117" mass="13476">MLIGLAFILIVFLLNVTSFIIWTIDAVQAKKKEWRKGPFRLGNKFLLVCSPIAPWGAILGQWILQHKIKNIFYLIFVPVCLAVHVITFISMILLLNHWNVLFEVIHVMFFSLTGLPI</sequence>
<keyword evidence="1" id="KW-0812">Transmembrane</keyword>
<evidence type="ECO:0000313" key="3">
    <source>
        <dbReference type="Proteomes" id="UP000717585"/>
    </source>
</evidence>
<proteinExistence type="predicted"/>